<evidence type="ECO:0000313" key="2">
    <source>
        <dbReference type="Proteomes" id="UP001167796"/>
    </source>
</evidence>
<proteinExistence type="predicted"/>
<name>A0ABT9ADG8_9BACT</name>
<dbReference type="Proteomes" id="UP001167796">
    <property type="component" value="Unassembled WGS sequence"/>
</dbReference>
<dbReference type="SUPFAM" id="SSF53756">
    <property type="entry name" value="UDP-Glycosyltransferase/glycogen phosphorylase"/>
    <property type="match status" value="1"/>
</dbReference>
<evidence type="ECO:0000313" key="1">
    <source>
        <dbReference type="EMBL" id="MDO7846742.1"/>
    </source>
</evidence>
<dbReference type="Gene3D" id="3.40.50.2000">
    <property type="entry name" value="Glycogen Phosphorylase B"/>
    <property type="match status" value="1"/>
</dbReference>
<organism evidence="1 2">
    <name type="scientific">Hymenobacter mellowenesis</name>
    <dbReference type="NCBI Taxonomy" id="3063995"/>
    <lineage>
        <taxon>Bacteria</taxon>
        <taxon>Pseudomonadati</taxon>
        <taxon>Bacteroidota</taxon>
        <taxon>Cytophagia</taxon>
        <taxon>Cytophagales</taxon>
        <taxon>Hymenobacteraceae</taxon>
        <taxon>Hymenobacter</taxon>
    </lineage>
</organism>
<dbReference type="RefSeq" id="WP_305011425.1">
    <property type="nucleotide sequence ID" value="NZ_JAUQSX010000004.1"/>
</dbReference>
<keyword evidence="2" id="KW-1185">Reference proteome</keyword>
<protein>
    <recommendedName>
        <fullName evidence="3">Glycosyl transferase family 1 domain-containing protein</fullName>
    </recommendedName>
</protein>
<gene>
    <name evidence="1" type="ORF">Q5H92_10270</name>
</gene>
<accession>A0ABT9ADG8</accession>
<sequence length="400" mass="45689">MPTIQGARYRLSKGLISIADRLYRVPGGEIANIGADNIKGKKKYAFIKYSIYSIPYYIAGDVMQCPVLNEHSMYWESAEMVRQLNERGYVVDYHHVHSKAPIDWSKYDLVIDEGNNLITMPDSARRNTVKVFYATSNYWLFQNMAEIHRIRDFQARNKLYISPARQTIPNYSNEIADYMTYMGTDFQLRLFQQPLQKHRLNISAVYEPEYHAKDIASARKKFVWLGSNGLLLKGLDLVVEAFARMPELTLYIGGHLEQEERLWSWLKPMFAKHSNLVYLGWVDVGSQKFFDLAKQCIGTVYLSSSEGGGGAVVQLAHFGLIPIVTEASTVREELATVIKSDEPEEIIAQTVQAVQELVALSDEELDARSRSVYQYASTHHTRKAYAESFSELLDLIELKS</sequence>
<dbReference type="EMBL" id="JAUQSX010000004">
    <property type="protein sequence ID" value="MDO7846742.1"/>
    <property type="molecule type" value="Genomic_DNA"/>
</dbReference>
<reference evidence="1" key="1">
    <citation type="submission" date="2023-07" db="EMBL/GenBank/DDBJ databases">
        <authorList>
            <person name="Kim M.K."/>
        </authorList>
    </citation>
    <scope>NUCLEOTIDE SEQUENCE</scope>
    <source>
        <strain evidence="1">M29</strain>
    </source>
</reference>
<comment type="caution">
    <text evidence="1">The sequence shown here is derived from an EMBL/GenBank/DDBJ whole genome shotgun (WGS) entry which is preliminary data.</text>
</comment>
<evidence type="ECO:0008006" key="3">
    <source>
        <dbReference type="Google" id="ProtNLM"/>
    </source>
</evidence>